<gene>
    <name evidence="2" type="ORF">H4W81_007887</name>
</gene>
<dbReference type="EMBL" id="JADBEF010000001">
    <property type="protein sequence ID" value="MBE1565108.1"/>
    <property type="molecule type" value="Genomic_DNA"/>
</dbReference>
<dbReference type="Gene3D" id="3.90.180.10">
    <property type="entry name" value="Medium-chain alcohol dehydrogenases, catalytic domain"/>
    <property type="match status" value="1"/>
</dbReference>
<dbReference type="SUPFAM" id="SSF51735">
    <property type="entry name" value="NAD(P)-binding Rossmann-fold domains"/>
    <property type="match status" value="1"/>
</dbReference>
<dbReference type="SUPFAM" id="SSF50129">
    <property type="entry name" value="GroES-like"/>
    <property type="match status" value="1"/>
</dbReference>
<dbReference type="InterPro" id="IPR036291">
    <property type="entry name" value="NAD(P)-bd_dom_sf"/>
</dbReference>
<protein>
    <submittedName>
        <fullName evidence="2">NADPH:quinone reductase-like Zn-dependent oxidoreductase</fullName>
    </submittedName>
</protein>
<sequence>MRALKEHRIVDVPEPEPGEVLVEVRHISANHGELRHPRIGGHDAAGIVLGGPGKGRRVVAFGPGAWAERAVFPASSVAEVPDGLDLAEAAALPMAGLTALRTLRAAGPVLGRRVLVTGASGGVGRLAVQLARLAGAHVIAQARRGAGLRELGADEVVSSLDGVAPVDVVLDLLGGPYLVRAWELLTPGGTVQSIGWASGEPAAFTSLFALGAARSIHSFGDVSEPGPDLAVLVDLAASGLLSPSVGWRGSWERVGEAADALFAGRVSGKIVLDVT</sequence>
<evidence type="ECO:0000259" key="1">
    <source>
        <dbReference type="SMART" id="SM00829"/>
    </source>
</evidence>
<dbReference type="SMART" id="SM00829">
    <property type="entry name" value="PKS_ER"/>
    <property type="match status" value="1"/>
</dbReference>
<dbReference type="Proteomes" id="UP000661607">
    <property type="component" value="Unassembled WGS sequence"/>
</dbReference>
<accession>A0ABR9KU34</accession>
<dbReference type="PANTHER" id="PTHR43677:SF4">
    <property type="entry name" value="QUINONE OXIDOREDUCTASE-LIKE PROTEIN 2"/>
    <property type="match status" value="1"/>
</dbReference>
<name>A0ABR9KU34_9ACTN</name>
<dbReference type="RefSeq" id="WP_225959003.1">
    <property type="nucleotide sequence ID" value="NZ_BAAASY010000018.1"/>
</dbReference>
<evidence type="ECO:0000313" key="3">
    <source>
        <dbReference type="Proteomes" id="UP000661607"/>
    </source>
</evidence>
<organism evidence="2 3">
    <name type="scientific">Nonomuraea africana</name>
    <dbReference type="NCBI Taxonomy" id="46171"/>
    <lineage>
        <taxon>Bacteria</taxon>
        <taxon>Bacillati</taxon>
        <taxon>Actinomycetota</taxon>
        <taxon>Actinomycetes</taxon>
        <taxon>Streptosporangiales</taxon>
        <taxon>Streptosporangiaceae</taxon>
        <taxon>Nonomuraea</taxon>
    </lineage>
</organism>
<dbReference type="Pfam" id="PF13602">
    <property type="entry name" value="ADH_zinc_N_2"/>
    <property type="match status" value="1"/>
</dbReference>
<feature type="domain" description="Enoyl reductase (ER)" evidence="1">
    <location>
        <begin position="2"/>
        <end position="272"/>
    </location>
</feature>
<dbReference type="Gene3D" id="3.40.50.720">
    <property type="entry name" value="NAD(P)-binding Rossmann-like Domain"/>
    <property type="match status" value="1"/>
</dbReference>
<dbReference type="InterPro" id="IPR020843">
    <property type="entry name" value="ER"/>
</dbReference>
<reference evidence="2 3" key="1">
    <citation type="submission" date="2020-10" db="EMBL/GenBank/DDBJ databases">
        <title>Sequencing the genomes of 1000 actinobacteria strains.</title>
        <authorList>
            <person name="Klenk H.-P."/>
        </authorList>
    </citation>
    <scope>NUCLEOTIDE SEQUENCE [LARGE SCALE GENOMIC DNA]</scope>
    <source>
        <strain evidence="2 3">DSM 43748</strain>
    </source>
</reference>
<keyword evidence="3" id="KW-1185">Reference proteome</keyword>
<dbReference type="InterPro" id="IPR051397">
    <property type="entry name" value="Zn-ADH-like_protein"/>
</dbReference>
<proteinExistence type="predicted"/>
<comment type="caution">
    <text evidence="2">The sequence shown here is derived from an EMBL/GenBank/DDBJ whole genome shotgun (WGS) entry which is preliminary data.</text>
</comment>
<dbReference type="PANTHER" id="PTHR43677">
    <property type="entry name" value="SHORT-CHAIN DEHYDROGENASE/REDUCTASE"/>
    <property type="match status" value="1"/>
</dbReference>
<dbReference type="InterPro" id="IPR011032">
    <property type="entry name" value="GroES-like_sf"/>
</dbReference>
<evidence type="ECO:0000313" key="2">
    <source>
        <dbReference type="EMBL" id="MBE1565108.1"/>
    </source>
</evidence>